<keyword evidence="3" id="KW-1185">Reference proteome</keyword>
<dbReference type="AlphaFoldDB" id="A0A830HR98"/>
<evidence type="ECO:0000256" key="1">
    <source>
        <dbReference type="SAM" id="MobiDB-lite"/>
    </source>
</evidence>
<reference evidence="2" key="1">
    <citation type="submission" date="2020-10" db="EMBL/GenBank/DDBJ databases">
        <title>Unveiling of a novel bifunctional photoreceptor, Dualchrome1, isolated from a cosmopolitan green alga.</title>
        <authorList>
            <person name="Suzuki S."/>
            <person name="Kawachi M."/>
        </authorList>
    </citation>
    <scope>NUCLEOTIDE SEQUENCE</scope>
    <source>
        <strain evidence="2">NIES 2893</strain>
    </source>
</reference>
<proteinExistence type="predicted"/>
<protein>
    <recommendedName>
        <fullName evidence="4">FIST domain-containing protein</fullName>
    </recommendedName>
</protein>
<name>A0A830HR98_9CHLO</name>
<comment type="caution">
    <text evidence="2">The sequence shown here is derived from an EMBL/GenBank/DDBJ whole genome shotgun (WGS) entry which is preliminary data.</text>
</comment>
<evidence type="ECO:0008006" key="4">
    <source>
        <dbReference type="Google" id="ProtNLM"/>
    </source>
</evidence>
<evidence type="ECO:0000313" key="3">
    <source>
        <dbReference type="Proteomes" id="UP000660262"/>
    </source>
</evidence>
<dbReference type="EMBL" id="BNJQ01000018">
    <property type="protein sequence ID" value="GHP07971.1"/>
    <property type="molecule type" value="Genomic_DNA"/>
</dbReference>
<accession>A0A830HR98</accession>
<organism evidence="2 3">
    <name type="scientific">Pycnococcus provasolii</name>
    <dbReference type="NCBI Taxonomy" id="41880"/>
    <lineage>
        <taxon>Eukaryota</taxon>
        <taxon>Viridiplantae</taxon>
        <taxon>Chlorophyta</taxon>
        <taxon>Pseudoscourfieldiophyceae</taxon>
        <taxon>Pseudoscourfieldiales</taxon>
        <taxon>Pycnococcaceae</taxon>
        <taxon>Pycnococcus</taxon>
    </lineage>
</organism>
<evidence type="ECO:0000313" key="2">
    <source>
        <dbReference type="EMBL" id="GHP07971.1"/>
    </source>
</evidence>
<feature type="compositionally biased region" description="Low complexity" evidence="1">
    <location>
        <begin position="379"/>
        <end position="392"/>
    </location>
</feature>
<feature type="region of interest" description="Disordered" evidence="1">
    <location>
        <begin position="368"/>
        <end position="423"/>
    </location>
</feature>
<sequence length="526" mass="53937">MPALRVGVGYSRLTPYAEAVRQATKQALNVLAARSADGGNGAAAASSPFPLDDATDNAKSPPPVSFATLLTCSQPERTLEHAASIVNECASPAHGTLGATVHGIFPSSVAAGDDFSAAPGVSVALAHAPGYTVLGFSAASSALPASVATHVAKTAATDTLLGRGGGAFYVCNATHANDPDKTEALLSRLHGALPHSYVVGGAAGGMSDEVCWLPATERATSNVRDDVDHTSTSQRQSLPQACGIVLLPPHDARATSSSAPQFDSRCLPGYRPIGRRMRVTDVSVEPADIDGYESDAKVLLLESLDHKPAAAAVHESLMECVASSRTGGSKDQTFGGVVLGIADDKDDMLVPCEFFPSTRRRALIGSSFIGRQLPTPPTADGSRGAAGDAAGAPKHRRGGRRNPSAAPSFAAPPGSGDGALEVTGASGARVGGFAQLMTRDEVAATNAADVCVSELGDDGAAAFLFGCWGAPHALETARLLRKRLPRDAVQAGLFSGEVANAREHHETAPGRGRMHAYSCALALLRM</sequence>
<gene>
    <name evidence="2" type="ORF">PPROV_000671300</name>
</gene>
<dbReference type="Proteomes" id="UP000660262">
    <property type="component" value="Unassembled WGS sequence"/>
</dbReference>
<feature type="compositionally biased region" description="Low complexity" evidence="1">
    <location>
        <begin position="403"/>
        <end position="414"/>
    </location>
</feature>